<evidence type="ECO:0000313" key="2">
    <source>
        <dbReference type="EMBL" id="TCK06277.1"/>
    </source>
</evidence>
<feature type="chain" id="PRO_5020374363" description="Lipoprotein" evidence="1">
    <location>
        <begin position="21"/>
        <end position="128"/>
    </location>
</feature>
<dbReference type="RefSeq" id="WP_132524669.1">
    <property type="nucleotide sequence ID" value="NZ_SMFV01000001.1"/>
</dbReference>
<protein>
    <recommendedName>
        <fullName evidence="4">Lipoprotein</fullName>
    </recommendedName>
</protein>
<dbReference type="AlphaFoldDB" id="A0A4R1GD97"/>
<dbReference type="PROSITE" id="PS51257">
    <property type="entry name" value="PROKAR_LIPOPROTEIN"/>
    <property type="match status" value="1"/>
</dbReference>
<evidence type="ECO:0008006" key="4">
    <source>
        <dbReference type="Google" id="ProtNLM"/>
    </source>
</evidence>
<proteinExistence type="predicted"/>
<gene>
    <name evidence="2" type="ORF">CLV27_0078</name>
</gene>
<reference evidence="2 3" key="1">
    <citation type="submission" date="2019-03" db="EMBL/GenBank/DDBJ databases">
        <title>Genomic Encyclopedia of Archaeal and Bacterial Type Strains, Phase II (KMG-II): from individual species to whole genera.</title>
        <authorList>
            <person name="Goeker M."/>
        </authorList>
    </citation>
    <scope>NUCLEOTIDE SEQUENCE [LARGE SCALE GENOMIC DNA]</scope>
    <source>
        <strain evidence="2 3">DSM 24425</strain>
    </source>
</reference>
<keyword evidence="3" id="KW-1185">Reference proteome</keyword>
<dbReference type="EMBL" id="SMFV01000001">
    <property type="protein sequence ID" value="TCK06277.1"/>
    <property type="molecule type" value="Genomic_DNA"/>
</dbReference>
<sequence>MRSKSLGALLLVGSSLISCATVKTSGELEIRFEKVGNIKGNCPSFVGKEVLLKATYLGWNCPKECKPPAITRSDTCIADETGCIYLLGSGKLNPISDKGRIFLFKGKVELSPYNNTCYIRVEKVDEVK</sequence>
<dbReference type="OrthoDB" id="15378at2"/>
<keyword evidence="1" id="KW-0732">Signal</keyword>
<organism evidence="2 3">
    <name type="scientific">Phorcysia thermohydrogeniphila</name>
    <dbReference type="NCBI Taxonomy" id="936138"/>
    <lineage>
        <taxon>Bacteria</taxon>
        <taxon>Pseudomonadati</taxon>
        <taxon>Aquificota</taxon>
        <taxon>Aquificia</taxon>
        <taxon>Desulfurobacteriales</taxon>
        <taxon>Desulfurobacteriaceae</taxon>
        <taxon>Phorcysia</taxon>
    </lineage>
</organism>
<comment type="caution">
    <text evidence="2">The sequence shown here is derived from an EMBL/GenBank/DDBJ whole genome shotgun (WGS) entry which is preliminary data.</text>
</comment>
<evidence type="ECO:0000313" key="3">
    <source>
        <dbReference type="Proteomes" id="UP000295777"/>
    </source>
</evidence>
<name>A0A4R1GD97_9BACT</name>
<evidence type="ECO:0000256" key="1">
    <source>
        <dbReference type="SAM" id="SignalP"/>
    </source>
</evidence>
<accession>A0A4R1GD97</accession>
<dbReference type="Proteomes" id="UP000295777">
    <property type="component" value="Unassembled WGS sequence"/>
</dbReference>
<feature type="signal peptide" evidence="1">
    <location>
        <begin position="1"/>
        <end position="20"/>
    </location>
</feature>